<feature type="transmembrane region" description="Helical" evidence="1">
    <location>
        <begin position="204"/>
        <end position="221"/>
    </location>
</feature>
<dbReference type="GO" id="GO:0080120">
    <property type="term" value="P:CAAX-box protein maturation"/>
    <property type="evidence" value="ECO:0007669"/>
    <property type="project" value="UniProtKB-ARBA"/>
</dbReference>
<dbReference type="OrthoDB" id="324900at2"/>
<feature type="transmembrane region" description="Helical" evidence="1">
    <location>
        <begin position="74"/>
        <end position="94"/>
    </location>
</feature>
<keyword evidence="1" id="KW-1133">Transmembrane helix</keyword>
<dbReference type="InterPro" id="IPR003675">
    <property type="entry name" value="Rce1/LyrA-like_dom"/>
</dbReference>
<name>A0A1D7XIV8_9CLOT</name>
<dbReference type="PANTHER" id="PTHR39430">
    <property type="entry name" value="MEMBRANE-ASSOCIATED PROTEASE-RELATED"/>
    <property type="match status" value="1"/>
</dbReference>
<dbReference type="PANTHER" id="PTHR39430:SF1">
    <property type="entry name" value="PROTEASE"/>
    <property type="match status" value="1"/>
</dbReference>
<keyword evidence="3" id="KW-0645">Protease</keyword>
<protein>
    <submittedName>
        <fullName evidence="3">CPBP family intramembrane metalloprotease</fullName>
    </submittedName>
</protein>
<keyword evidence="3" id="KW-0378">Hydrolase</keyword>
<dbReference type="GO" id="GO:0004175">
    <property type="term" value="F:endopeptidase activity"/>
    <property type="evidence" value="ECO:0007669"/>
    <property type="project" value="UniProtKB-ARBA"/>
</dbReference>
<keyword evidence="3" id="KW-0482">Metalloprotease</keyword>
<feature type="transmembrane region" description="Helical" evidence="1">
    <location>
        <begin position="106"/>
        <end position="124"/>
    </location>
</feature>
<accession>A0A1D7XIV8</accession>
<dbReference type="KEGG" id="ctae:BGI42_05005"/>
<dbReference type="STRING" id="394958.BGI42_05005"/>
<keyword evidence="1" id="KW-0812">Transmembrane</keyword>
<feature type="transmembrane region" description="Helical" evidence="1">
    <location>
        <begin position="158"/>
        <end position="176"/>
    </location>
</feature>
<organism evidence="3 4">
    <name type="scientific">Clostridium taeniosporum</name>
    <dbReference type="NCBI Taxonomy" id="394958"/>
    <lineage>
        <taxon>Bacteria</taxon>
        <taxon>Bacillati</taxon>
        <taxon>Bacillota</taxon>
        <taxon>Clostridia</taxon>
        <taxon>Eubacteriales</taxon>
        <taxon>Clostridiaceae</taxon>
        <taxon>Clostridium</taxon>
    </lineage>
</organism>
<feature type="domain" description="CAAX prenyl protease 2/Lysostaphin resistance protein A-like" evidence="2">
    <location>
        <begin position="106"/>
        <end position="194"/>
    </location>
</feature>
<keyword evidence="1" id="KW-0472">Membrane</keyword>
<keyword evidence="4" id="KW-1185">Reference proteome</keyword>
<dbReference type="Pfam" id="PF02517">
    <property type="entry name" value="Rce1-like"/>
    <property type="match status" value="1"/>
</dbReference>
<evidence type="ECO:0000313" key="4">
    <source>
        <dbReference type="Proteomes" id="UP000094652"/>
    </source>
</evidence>
<dbReference type="AlphaFoldDB" id="A0A1D7XIV8"/>
<dbReference type="Proteomes" id="UP000094652">
    <property type="component" value="Chromosome"/>
</dbReference>
<evidence type="ECO:0000259" key="2">
    <source>
        <dbReference type="Pfam" id="PF02517"/>
    </source>
</evidence>
<sequence length="231" mass="26408">MISKLRISGVILLTIVICYSGLFMAKKFGITEGIITNIILYGSMLISTFIFLKIIDKKSFESIGLRSQKGLKKYCIALAIIAIIPIGISFLFNGTINFKKMFPLELIKIALFNFMVGFSEEFFVRGYIYSAINNEKLKIPLSAALFSLLHIISPEFNFMLFILLFLIGIFFALAFYFIKNLWPLIIFHSVWNIFTNITDSYQNILISLTTYIIMIGVIIILNKKDFIIKSL</sequence>
<evidence type="ECO:0000313" key="3">
    <source>
        <dbReference type="EMBL" id="AOR23120.1"/>
    </source>
</evidence>
<feature type="transmembrane region" description="Helical" evidence="1">
    <location>
        <begin position="7"/>
        <end position="28"/>
    </location>
</feature>
<dbReference type="GO" id="GO:0006508">
    <property type="term" value="P:proteolysis"/>
    <property type="evidence" value="ECO:0007669"/>
    <property type="project" value="UniProtKB-KW"/>
</dbReference>
<gene>
    <name evidence="3" type="ORF">BGI42_05005</name>
</gene>
<dbReference type="EMBL" id="CP017253">
    <property type="protein sequence ID" value="AOR23120.1"/>
    <property type="molecule type" value="Genomic_DNA"/>
</dbReference>
<dbReference type="GO" id="GO:0008237">
    <property type="term" value="F:metallopeptidase activity"/>
    <property type="evidence" value="ECO:0007669"/>
    <property type="project" value="UniProtKB-KW"/>
</dbReference>
<dbReference type="RefSeq" id="WP_069679275.1">
    <property type="nucleotide sequence ID" value="NZ_CP017253.2"/>
</dbReference>
<evidence type="ECO:0000256" key="1">
    <source>
        <dbReference type="SAM" id="Phobius"/>
    </source>
</evidence>
<feature type="transmembrane region" description="Helical" evidence="1">
    <location>
        <begin position="34"/>
        <end position="54"/>
    </location>
</feature>
<reference evidence="4" key="1">
    <citation type="submission" date="2016-09" db="EMBL/GenBank/DDBJ databases">
        <title>Genomics of Clostridium taeniosporum, an organism which forms endospores with ribbon-like appendages.</title>
        <authorList>
            <person name="Walker J.R."/>
        </authorList>
    </citation>
    <scope>NUCLEOTIDE SEQUENCE [LARGE SCALE GENOMIC DNA]</scope>
    <source>
        <strain evidence="4">1/k</strain>
    </source>
</reference>
<proteinExistence type="predicted"/>